<evidence type="ECO:0008006" key="9">
    <source>
        <dbReference type="Google" id="ProtNLM"/>
    </source>
</evidence>
<keyword evidence="3" id="KW-0233">DNA recombination</keyword>
<dbReference type="Gene3D" id="1.10.150.130">
    <property type="match status" value="1"/>
</dbReference>
<feature type="domain" description="Tyr recombinase" evidence="5">
    <location>
        <begin position="124"/>
        <end position="315"/>
    </location>
</feature>
<organism evidence="7 8">
    <name type="scientific">Blautia pseudococcoides</name>
    <dbReference type="NCBI Taxonomy" id="1796616"/>
    <lineage>
        <taxon>Bacteria</taxon>
        <taxon>Bacillati</taxon>
        <taxon>Bacillota</taxon>
        <taxon>Clostridia</taxon>
        <taxon>Lachnospirales</taxon>
        <taxon>Lachnospiraceae</taxon>
        <taxon>Blautia</taxon>
    </lineage>
</organism>
<dbReference type="PANTHER" id="PTHR30349">
    <property type="entry name" value="PHAGE INTEGRASE-RELATED"/>
    <property type="match status" value="1"/>
</dbReference>
<dbReference type="Gene3D" id="1.10.443.10">
    <property type="entry name" value="Intergrase catalytic core"/>
    <property type="match status" value="1"/>
</dbReference>
<dbReference type="InterPro" id="IPR050090">
    <property type="entry name" value="Tyrosine_recombinase_XerCD"/>
</dbReference>
<evidence type="ECO:0000259" key="5">
    <source>
        <dbReference type="PROSITE" id="PS51898"/>
    </source>
</evidence>
<evidence type="ECO:0000256" key="3">
    <source>
        <dbReference type="ARBA" id="ARBA00023172"/>
    </source>
</evidence>
<gene>
    <name evidence="7" type="ORF">A4V09_21330</name>
</gene>
<dbReference type="InterPro" id="IPR044068">
    <property type="entry name" value="CB"/>
</dbReference>
<evidence type="ECO:0000313" key="8">
    <source>
        <dbReference type="Proteomes" id="UP000092574"/>
    </source>
</evidence>
<feature type="domain" description="Core-binding (CB)" evidence="6">
    <location>
        <begin position="1"/>
        <end position="105"/>
    </location>
</feature>
<keyword evidence="2 4" id="KW-0238">DNA-binding</keyword>
<dbReference type="GO" id="GO:0006310">
    <property type="term" value="P:DNA recombination"/>
    <property type="evidence" value="ECO:0007669"/>
    <property type="project" value="UniProtKB-KW"/>
</dbReference>
<name>A0A1C7IEC9_9FIRM</name>
<comment type="similarity">
    <text evidence="1">Belongs to the 'phage' integrase family.</text>
</comment>
<evidence type="ECO:0000259" key="6">
    <source>
        <dbReference type="PROSITE" id="PS51900"/>
    </source>
</evidence>
<dbReference type="OrthoDB" id="283809at2"/>
<dbReference type="Proteomes" id="UP000092574">
    <property type="component" value="Chromosome"/>
</dbReference>
<dbReference type="AlphaFoldDB" id="A0A1C7IEC9"/>
<evidence type="ECO:0000256" key="2">
    <source>
        <dbReference type="ARBA" id="ARBA00023125"/>
    </source>
</evidence>
<reference evidence="7" key="1">
    <citation type="submission" date="2017-04" db="EMBL/GenBank/DDBJ databases">
        <title>Complete Genome Sequences of Twelve Strains of a Stable Defined Moderately Diverse Mouse Microbiota 2 (sDMDMm2).</title>
        <authorList>
            <person name="Uchimura Y."/>
            <person name="Wyss M."/>
            <person name="Brugiroux S."/>
            <person name="Limenitakis J.P."/>
            <person name="Stecher B."/>
            <person name="McCoy K.D."/>
            <person name="Macpherson A.J."/>
        </authorList>
    </citation>
    <scope>NUCLEOTIDE SEQUENCE</scope>
    <source>
        <strain evidence="7">YL58</strain>
    </source>
</reference>
<dbReference type="EMBL" id="CP015405">
    <property type="protein sequence ID" value="ANU78056.1"/>
    <property type="molecule type" value="Genomic_DNA"/>
</dbReference>
<dbReference type="STRING" id="1796616.A4V09_21330"/>
<dbReference type="SUPFAM" id="SSF56349">
    <property type="entry name" value="DNA breaking-rejoining enzymes"/>
    <property type="match status" value="1"/>
</dbReference>
<accession>A0A1C7IEC9</accession>
<dbReference type="PROSITE" id="PS51900">
    <property type="entry name" value="CB"/>
    <property type="match status" value="1"/>
</dbReference>
<keyword evidence="8" id="KW-1185">Reference proteome</keyword>
<evidence type="ECO:0000256" key="4">
    <source>
        <dbReference type="PROSITE-ProRule" id="PRU01248"/>
    </source>
</evidence>
<dbReference type="CDD" id="cd00397">
    <property type="entry name" value="DNA_BRE_C"/>
    <property type="match status" value="1"/>
</dbReference>
<evidence type="ECO:0000313" key="7">
    <source>
        <dbReference type="EMBL" id="ANU78056.1"/>
    </source>
</evidence>
<dbReference type="InterPro" id="IPR002104">
    <property type="entry name" value="Integrase_catalytic"/>
</dbReference>
<protein>
    <recommendedName>
        <fullName evidence="9">Integrase/recombinase XerD</fullName>
    </recommendedName>
</protein>
<dbReference type="GO" id="GO:0015074">
    <property type="term" value="P:DNA integration"/>
    <property type="evidence" value="ECO:0007669"/>
    <property type="project" value="InterPro"/>
</dbReference>
<dbReference type="GO" id="GO:0003677">
    <property type="term" value="F:DNA binding"/>
    <property type="evidence" value="ECO:0007669"/>
    <property type="project" value="UniProtKB-UniRule"/>
</dbReference>
<dbReference type="PROSITE" id="PS51898">
    <property type="entry name" value="TYR_RECOMBINASE"/>
    <property type="match status" value="1"/>
</dbReference>
<dbReference type="Pfam" id="PF00589">
    <property type="entry name" value="Phage_integrase"/>
    <property type="match status" value="1"/>
</dbReference>
<dbReference type="PANTHER" id="PTHR30349:SF41">
    <property type="entry name" value="INTEGRASE_RECOMBINASE PROTEIN MJ0367-RELATED"/>
    <property type="match status" value="1"/>
</dbReference>
<dbReference type="RefSeq" id="WP_065544148.1">
    <property type="nucleotide sequence ID" value="NZ_CP015405.2"/>
</dbReference>
<proteinExistence type="inferred from homology"/>
<dbReference type="KEGG" id="byl:A4V09_21330"/>
<dbReference type="InterPro" id="IPR013762">
    <property type="entry name" value="Integrase-like_cat_sf"/>
</dbReference>
<sequence>MITILVAYNLFIADRETFCSAKTIQYYAKNLGFFLDFLYTEVPGCTSGSDIAVLPDKIMADYIRMLRHKPRFSRHPFAVPSDVCIKNTTIRTYCRAVKAFLNFCNAEFNLNFKTNVKMPKDDSEEKVPLYQDEVMAIDKLFSLKTETGLRNYCIVHLMLDAGFRAEEVESLRLCDIYFDKNIVKIINTKGEKSRVVLLCPKLKKALYTYVMLYRGFTDNLDDKQYTLQPAFARIRGEGYINYNCIKQLFARIKRKTGIARLTPHLLRHTFATSYVMGGGNLENLRLFLGHYDYTVTRTYLHLANTYKMMGASIYQLDGIFFRTGY</sequence>
<dbReference type="InterPro" id="IPR011010">
    <property type="entry name" value="DNA_brk_join_enz"/>
</dbReference>
<dbReference type="InterPro" id="IPR010998">
    <property type="entry name" value="Integrase_recombinase_N"/>
</dbReference>
<evidence type="ECO:0000256" key="1">
    <source>
        <dbReference type="ARBA" id="ARBA00008857"/>
    </source>
</evidence>